<reference evidence="1 2" key="1">
    <citation type="submission" date="2023-10" db="EMBL/GenBank/DDBJ databases">
        <title>Comparative genomics analysis reveals potential genetic determinants of host preference in Cryptosporidium xiaoi.</title>
        <authorList>
            <person name="Xiao L."/>
            <person name="Li J."/>
        </authorList>
    </citation>
    <scope>NUCLEOTIDE SEQUENCE [LARGE SCALE GENOMIC DNA]</scope>
    <source>
        <strain evidence="1 2">52996</strain>
    </source>
</reference>
<feature type="non-terminal residue" evidence="1">
    <location>
        <position position="56"/>
    </location>
</feature>
<sequence length="56" mass="6591">ILFYPLNYKVNGMFFYLGGIKCVAPDYVAYLYGHVPEYACTFLKKQVVNIYMRKNL</sequence>
<feature type="non-terminal residue" evidence="1">
    <location>
        <position position="1"/>
    </location>
</feature>
<comment type="caution">
    <text evidence="1">The sequence shown here is derived from an EMBL/GenBank/DDBJ whole genome shotgun (WGS) entry which is preliminary data.</text>
</comment>
<evidence type="ECO:0000313" key="2">
    <source>
        <dbReference type="Proteomes" id="UP001311799"/>
    </source>
</evidence>
<organism evidence="1 2">
    <name type="scientific">Cryptosporidium xiaoi</name>
    <dbReference type="NCBI Taxonomy" id="659607"/>
    <lineage>
        <taxon>Eukaryota</taxon>
        <taxon>Sar</taxon>
        <taxon>Alveolata</taxon>
        <taxon>Apicomplexa</taxon>
        <taxon>Conoidasida</taxon>
        <taxon>Coccidia</taxon>
        <taxon>Eucoccidiorida</taxon>
        <taxon>Eimeriorina</taxon>
        <taxon>Cryptosporidiidae</taxon>
        <taxon>Cryptosporidium</taxon>
    </lineage>
</organism>
<dbReference type="Proteomes" id="UP001311799">
    <property type="component" value="Unassembled WGS sequence"/>
</dbReference>
<dbReference type="EMBL" id="JAWDEY010000014">
    <property type="protein sequence ID" value="KAK6589137.1"/>
    <property type="molecule type" value="Genomic_DNA"/>
</dbReference>
<evidence type="ECO:0000313" key="1">
    <source>
        <dbReference type="EMBL" id="KAK6589137.1"/>
    </source>
</evidence>
<proteinExistence type="predicted"/>
<accession>A0AAV9XZ10</accession>
<keyword evidence="2" id="KW-1185">Reference proteome</keyword>
<protein>
    <submittedName>
        <fullName evidence="1">Rab1a protein</fullName>
    </submittedName>
</protein>
<dbReference type="AlphaFoldDB" id="A0AAV9XZ10"/>
<name>A0AAV9XZ10_9CRYT</name>
<gene>
    <name evidence="1" type="ORF">RS030_223469</name>
</gene>